<keyword evidence="5" id="KW-0521">NADP</keyword>
<dbReference type="InterPro" id="IPR016446">
    <property type="entry name" value="Flavin_OxRdtase_Frp"/>
</dbReference>
<protein>
    <submittedName>
        <fullName evidence="7">Nitroreductase family protein</fullName>
    </submittedName>
</protein>
<keyword evidence="3 5" id="KW-0288">FMN</keyword>
<proteinExistence type="inferred from homology"/>
<dbReference type="Pfam" id="PF00881">
    <property type="entry name" value="Nitroreductase"/>
    <property type="match status" value="1"/>
</dbReference>
<reference evidence="7 8" key="1">
    <citation type="submission" date="2020-06" db="EMBL/GenBank/DDBJ databases">
        <authorList>
            <person name="Jo H."/>
        </authorList>
    </citation>
    <scope>NUCLEOTIDE SEQUENCE [LARGE SCALE GENOMIC DNA]</scope>
    <source>
        <strain evidence="7 8">I46</strain>
    </source>
</reference>
<keyword evidence="4 5" id="KW-0560">Oxidoreductase</keyword>
<dbReference type="PIRSF" id="PIRSF005426">
    <property type="entry name" value="Frp"/>
    <property type="match status" value="1"/>
</dbReference>
<evidence type="ECO:0000256" key="1">
    <source>
        <dbReference type="ARBA" id="ARBA00008366"/>
    </source>
</evidence>
<sequence>MGVDPRRTRVTTTDDDGWLRRYGSAAPARPLPRNEVLELLYRHRSVRRFGPGEVDDATVTAIVAAAQSASTSSNLQAWSVVEVRDPARLDTLAHLAGDQDFIRRGAVFLVFVADWARASELARRVGEPAEAVDYIESTIVGFVDAALAAQNAVIAAESLGLGAVYVGSVRNNPEQIADVLELPPGAFPAFGVVIGHPDPDDPAGVKPRLPQTVVRHRERYRLPEADEIAVYDAAVTAYYATQGEPRGWLRAAIARVRDAASLHGRHTMRASLERRGLPSR</sequence>
<keyword evidence="2 5" id="KW-0285">Flavoprotein</keyword>
<accession>A0A7D5IUW6</accession>
<evidence type="ECO:0000256" key="4">
    <source>
        <dbReference type="ARBA" id="ARBA00023002"/>
    </source>
</evidence>
<dbReference type="Proteomes" id="UP000509638">
    <property type="component" value="Chromosome"/>
</dbReference>
<dbReference type="Gene3D" id="3.40.109.10">
    <property type="entry name" value="NADH Oxidase"/>
    <property type="match status" value="1"/>
</dbReference>
<comment type="similarity">
    <text evidence="1 5">Belongs to the flavin oxidoreductase frp family.</text>
</comment>
<organism evidence="7 8">
    <name type="scientific">Microbacterium oleivorans</name>
    <dbReference type="NCBI Taxonomy" id="273677"/>
    <lineage>
        <taxon>Bacteria</taxon>
        <taxon>Bacillati</taxon>
        <taxon>Actinomycetota</taxon>
        <taxon>Actinomycetes</taxon>
        <taxon>Micrococcales</taxon>
        <taxon>Microbacteriaceae</taxon>
        <taxon>Microbacterium</taxon>
    </lineage>
</organism>
<dbReference type="GO" id="GO:0016491">
    <property type="term" value="F:oxidoreductase activity"/>
    <property type="evidence" value="ECO:0007669"/>
    <property type="project" value="UniProtKB-UniRule"/>
</dbReference>
<evidence type="ECO:0000259" key="6">
    <source>
        <dbReference type="Pfam" id="PF00881"/>
    </source>
</evidence>
<feature type="domain" description="Nitroreductase" evidence="6">
    <location>
        <begin position="42"/>
        <end position="196"/>
    </location>
</feature>
<evidence type="ECO:0000313" key="7">
    <source>
        <dbReference type="EMBL" id="QLD13337.1"/>
    </source>
</evidence>
<dbReference type="AlphaFoldDB" id="A0A7D5IUW6"/>
<dbReference type="EMBL" id="CP058316">
    <property type="protein sequence ID" value="QLD13337.1"/>
    <property type="molecule type" value="Genomic_DNA"/>
</dbReference>
<dbReference type="InterPro" id="IPR029479">
    <property type="entry name" value="Nitroreductase"/>
</dbReference>
<dbReference type="PANTHER" id="PTHR43425:SF2">
    <property type="entry name" value="OXYGEN-INSENSITIVE NADPH NITROREDUCTASE"/>
    <property type="match status" value="1"/>
</dbReference>
<name>A0A7D5IUW6_9MICO</name>
<evidence type="ECO:0000313" key="8">
    <source>
        <dbReference type="Proteomes" id="UP000509638"/>
    </source>
</evidence>
<evidence type="ECO:0000256" key="5">
    <source>
        <dbReference type="PIRNR" id="PIRNR005426"/>
    </source>
</evidence>
<dbReference type="InterPro" id="IPR000415">
    <property type="entry name" value="Nitroreductase-like"/>
</dbReference>
<gene>
    <name evidence="7" type="ORF">HW566_12125</name>
</gene>
<dbReference type="PANTHER" id="PTHR43425">
    <property type="entry name" value="OXYGEN-INSENSITIVE NADPH NITROREDUCTASE"/>
    <property type="match status" value="1"/>
</dbReference>
<evidence type="ECO:0000256" key="2">
    <source>
        <dbReference type="ARBA" id="ARBA00022630"/>
    </source>
</evidence>
<dbReference type="SUPFAM" id="SSF55469">
    <property type="entry name" value="FMN-dependent nitroreductase-like"/>
    <property type="match status" value="1"/>
</dbReference>
<evidence type="ECO:0000256" key="3">
    <source>
        <dbReference type="ARBA" id="ARBA00022643"/>
    </source>
</evidence>